<name>A0A2A9MMA8_BESBE</name>
<gene>
    <name evidence="3" type="ORF">BESB_048440</name>
</gene>
<dbReference type="InterPro" id="IPR002110">
    <property type="entry name" value="Ankyrin_rpt"/>
</dbReference>
<dbReference type="KEGG" id="bbes:BESB_048440"/>
<dbReference type="PROSITE" id="PS50088">
    <property type="entry name" value="ANK_REPEAT"/>
    <property type="match status" value="1"/>
</dbReference>
<keyword evidence="4" id="KW-1185">Reference proteome</keyword>
<evidence type="ECO:0000256" key="1">
    <source>
        <dbReference type="PROSITE-ProRule" id="PRU00023"/>
    </source>
</evidence>
<dbReference type="VEuPathDB" id="ToxoDB:BESB_048440"/>
<evidence type="ECO:0000313" key="4">
    <source>
        <dbReference type="Proteomes" id="UP000224006"/>
    </source>
</evidence>
<dbReference type="InterPro" id="IPR036770">
    <property type="entry name" value="Ankyrin_rpt-contain_sf"/>
</dbReference>
<evidence type="ECO:0000256" key="2">
    <source>
        <dbReference type="SAM" id="MobiDB-lite"/>
    </source>
</evidence>
<evidence type="ECO:0000313" key="3">
    <source>
        <dbReference type="EMBL" id="PFH36652.1"/>
    </source>
</evidence>
<dbReference type="OrthoDB" id="2157354at2759"/>
<keyword evidence="1" id="KW-0040">ANK repeat</keyword>
<comment type="caution">
    <text evidence="3">The sequence shown here is derived from an EMBL/GenBank/DDBJ whole genome shotgun (WGS) entry which is preliminary data.</text>
</comment>
<proteinExistence type="predicted"/>
<feature type="region of interest" description="Disordered" evidence="2">
    <location>
        <begin position="275"/>
        <end position="330"/>
    </location>
</feature>
<feature type="repeat" description="ANK" evidence="1">
    <location>
        <begin position="374"/>
        <end position="411"/>
    </location>
</feature>
<dbReference type="GeneID" id="40309774"/>
<dbReference type="EMBL" id="NWUJ01000003">
    <property type="protein sequence ID" value="PFH36652.1"/>
    <property type="molecule type" value="Genomic_DNA"/>
</dbReference>
<dbReference type="RefSeq" id="XP_029220661.1">
    <property type="nucleotide sequence ID" value="XM_029363295.1"/>
</dbReference>
<accession>A0A2A9MMA8</accession>
<reference evidence="3 4" key="1">
    <citation type="submission" date="2017-09" db="EMBL/GenBank/DDBJ databases">
        <title>Genome sequencing of Besnoitia besnoiti strain Bb-Ger1.</title>
        <authorList>
            <person name="Schares G."/>
            <person name="Venepally P."/>
            <person name="Lorenzi H.A."/>
        </authorList>
    </citation>
    <scope>NUCLEOTIDE SEQUENCE [LARGE SCALE GENOMIC DNA]</scope>
    <source>
        <strain evidence="3 4">Bb-Ger1</strain>
    </source>
</reference>
<dbReference type="AlphaFoldDB" id="A0A2A9MMA8"/>
<dbReference type="Gene3D" id="1.25.40.20">
    <property type="entry name" value="Ankyrin repeat-containing domain"/>
    <property type="match status" value="1"/>
</dbReference>
<feature type="compositionally biased region" description="Basic and acidic residues" evidence="2">
    <location>
        <begin position="288"/>
        <end position="311"/>
    </location>
</feature>
<protein>
    <submittedName>
        <fullName evidence="3">Uncharacterized protein</fullName>
    </submittedName>
</protein>
<sequence length="478" mass="51697">MASPTSSPPRLIALAATKQWPMVVMRLDELVSSVCIPNVPSTGSTEEAPAPRRLLAAAERQELEETDKATGNTLAHFAAVAGAVDVLERLLKLTLESPRSHVAEANGNAAEKPTGVLRAKNCSNRTPLSLLEFEMTQLKAKLEDCLEEEASDAEKAMKLQQKIDAMESAKTWLLSNCYSAAERLFYGDGSYEDMVRELGADPTGLFERLECYNDMPYPFLCVEENDRQKIAWIASQNLVSPPTLAGAGGVSPLELRDDHGNTLLHLVHFEVDLGSGFSDDESEDEDEPPRKGQDVKGRAAGDADSGKREDETAASSGEATGEADGKTQKGKALPLISETLLKALTGSDKETLQTLQLLLSYPAVKNFVNTPNRTGQTPAHFIVEDAPTGDAAHAALILLVNAGADLNVKDESGRTPFMALCEAHGDGPWVSWALKPAHEGGGVDASLKDDKGRTYREYIEMGEEADSWEEDEEEEDED</sequence>
<organism evidence="3 4">
    <name type="scientific">Besnoitia besnoiti</name>
    <name type="common">Apicomplexan protozoan</name>
    <dbReference type="NCBI Taxonomy" id="94643"/>
    <lineage>
        <taxon>Eukaryota</taxon>
        <taxon>Sar</taxon>
        <taxon>Alveolata</taxon>
        <taxon>Apicomplexa</taxon>
        <taxon>Conoidasida</taxon>
        <taxon>Coccidia</taxon>
        <taxon>Eucoccidiorida</taxon>
        <taxon>Eimeriorina</taxon>
        <taxon>Sarcocystidae</taxon>
        <taxon>Besnoitia</taxon>
    </lineage>
</organism>
<feature type="compositionally biased region" description="Acidic residues" evidence="2">
    <location>
        <begin position="278"/>
        <end position="287"/>
    </location>
</feature>
<dbReference type="SUPFAM" id="SSF48403">
    <property type="entry name" value="Ankyrin repeat"/>
    <property type="match status" value="1"/>
</dbReference>
<dbReference type="Proteomes" id="UP000224006">
    <property type="component" value="Chromosome III"/>
</dbReference>